<gene>
    <name evidence="2" type="ORF">LS71_000410</name>
</gene>
<evidence type="ECO:0008006" key="4">
    <source>
        <dbReference type="Google" id="ProtNLM"/>
    </source>
</evidence>
<comment type="caution">
    <text evidence="2">The sequence shown here is derived from an EMBL/GenBank/DDBJ whole genome shotgun (WGS) entry which is preliminary data.</text>
</comment>
<feature type="signal peptide" evidence="1">
    <location>
        <begin position="1"/>
        <end position="21"/>
    </location>
</feature>
<accession>A0A4U8TBI1</accession>
<dbReference type="EMBL" id="JRPR02000001">
    <property type="protein sequence ID" value="TLD97259.1"/>
    <property type="molecule type" value="Genomic_DNA"/>
</dbReference>
<sequence length="349" mass="39189">MIKSLFLRLSPLIFTANFAFGADIIIPLYDEAFGRDDDYMDIEEFLDFLNLDSILPPSAQADTESAKQNASTSSLSLHYLNGYMRHKHFDITLHGLALEYNTILLNTPKSDIVLSYNFNVANASLRPRNAPYNISNSNMGLMGVDSIESTRDKSSILGTFATLDMLFNQTHKGYHALSFDFGYSTGLKGQSSASSIRGVSEFDEHSLMLNAEYGYGFINGLYTLIPYLRVESYVFFPNRAARSNFHRRIDGGMNAIFGLKHIWDTKWLELGLNMGALSDFNISGNSVGVLANGNIVYDSDGVSNGIFSELSFGILRFKHFHLIARTNIGYMLSYYELNIQSDVSLMWRF</sequence>
<evidence type="ECO:0000313" key="3">
    <source>
        <dbReference type="Proteomes" id="UP000029733"/>
    </source>
</evidence>
<dbReference type="OrthoDB" id="5322504at2"/>
<proteinExistence type="predicted"/>
<reference evidence="2 3" key="1">
    <citation type="journal article" date="2014" name="Genome Announc.">
        <title>Draft genome sequences of eight enterohepatic helicobacter species isolated from both laboratory and wild rodents.</title>
        <authorList>
            <person name="Sheh A."/>
            <person name="Shen Z."/>
            <person name="Fox J.G."/>
        </authorList>
    </citation>
    <scope>NUCLEOTIDE SEQUENCE [LARGE SCALE GENOMIC DNA]</scope>
    <source>
        <strain evidence="2 3">MIT 09-6949</strain>
    </source>
</reference>
<name>A0A4U8TBI1_9HELI</name>
<dbReference type="Proteomes" id="UP000029733">
    <property type="component" value="Unassembled WGS sequence"/>
</dbReference>
<evidence type="ECO:0000313" key="2">
    <source>
        <dbReference type="EMBL" id="TLD97259.1"/>
    </source>
</evidence>
<dbReference type="RefSeq" id="WP_034352588.1">
    <property type="nucleotide sequence ID" value="NZ_JRPR02000001.1"/>
</dbReference>
<dbReference type="AlphaFoldDB" id="A0A4U8TBI1"/>
<keyword evidence="3" id="KW-1185">Reference proteome</keyword>
<protein>
    <recommendedName>
        <fullName evidence="4">Autotransporter outer membrane beta-barrel domain-containing protein</fullName>
    </recommendedName>
</protein>
<keyword evidence="1" id="KW-0732">Signal</keyword>
<dbReference type="STRING" id="1677920.LS71_01310"/>
<feature type="chain" id="PRO_5020596275" description="Autotransporter outer membrane beta-barrel domain-containing protein" evidence="1">
    <location>
        <begin position="22"/>
        <end position="349"/>
    </location>
</feature>
<evidence type="ECO:0000256" key="1">
    <source>
        <dbReference type="SAM" id="SignalP"/>
    </source>
</evidence>
<organism evidence="2 3">
    <name type="scientific">Helicobacter jaachi</name>
    <dbReference type="NCBI Taxonomy" id="1677920"/>
    <lineage>
        <taxon>Bacteria</taxon>
        <taxon>Pseudomonadati</taxon>
        <taxon>Campylobacterota</taxon>
        <taxon>Epsilonproteobacteria</taxon>
        <taxon>Campylobacterales</taxon>
        <taxon>Helicobacteraceae</taxon>
        <taxon>Helicobacter</taxon>
    </lineage>
</organism>